<comment type="caution">
    <text evidence="3">The sequence shown here is derived from an EMBL/GenBank/DDBJ whole genome shotgun (WGS) entry which is preliminary data.</text>
</comment>
<dbReference type="AlphaFoldDB" id="A0A365H456"/>
<evidence type="ECO:0000259" key="2">
    <source>
        <dbReference type="Pfam" id="PF01757"/>
    </source>
</evidence>
<feature type="transmembrane region" description="Helical" evidence="1">
    <location>
        <begin position="150"/>
        <end position="172"/>
    </location>
</feature>
<sequence length="418" mass="43855">MSGTSVRPAVPVPSAPAGTGRLAWLDALRGLGALAVAFHHATYHYLPEFRRQMLAWFDPGTYGVLVFFLVSGYIIPASLERTGSLRRFWLGRVFRIYPLLGVALGAAVLQALLSVYALRGGLDRAEPVTAVLAHLTMLQDLTGVPNAINVLWTLSYEMAFYLMVVAAFVLGVHRRSASIAVGLAGFGLVLGGLLPAGAAISRGAGTLPVTVVTALVVAVAIGTALHGGRRLAAAAAVAGGALAVVLVAGNGRIGAWQGLVVLAVMFTGTVVHRAERRQIPRRRAAAAVAGVLGCAVAAGAWHLRAENGAESMAALAAQRTWAGAVVLAALTFGAGLALRRRHLPAALVRLGVISYSVYLLHTLLLVVGDRLVGRAETDRPLMLAAFFVVLLPLCWATHRWIELPGQRLGRRLAARSGN</sequence>
<dbReference type="PANTHER" id="PTHR23028">
    <property type="entry name" value="ACETYLTRANSFERASE"/>
    <property type="match status" value="1"/>
</dbReference>
<feature type="transmembrane region" description="Helical" evidence="1">
    <location>
        <begin position="231"/>
        <end position="249"/>
    </location>
</feature>
<dbReference type="EMBL" id="QLYX01000007">
    <property type="protein sequence ID" value="RAY13895.1"/>
    <property type="molecule type" value="Genomic_DNA"/>
</dbReference>
<dbReference type="OrthoDB" id="9807745at2"/>
<dbReference type="GO" id="GO:0016020">
    <property type="term" value="C:membrane"/>
    <property type="evidence" value="ECO:0007669"/>
    <property type="project" value="TreeGrafter"/>
</dbReference>
<feature type="transmembrane region" description="Helical" evidence="1">
    <location>
        <begin position="53"/>
        <end position="75"/>
    </location>
</feature>
<keyword evidence="3" id="KW-0808">Transferase</keyword>
<protein>
    <submittedName>
        <fullName evidence="3">Acyltransferase</fullName>
    </submittedName>
</protein>
<dbReference type="GO" id="GO:0016747">
    <property type="term" value="F:acyltransferase activity, transferring groups other than amino-acyl groups"/>
    <property type="evidence" value="ECO:0007669"/>
    <property type="project" value="InterPro"/>
</dbReference>
<feature type="transmembrane region" description="Helical" evidence="1">
    <location>
        <begin position="255"/>
        <end position="272"/>
    </location>
</feature>
<keyword evidence="1" id="KW-0812">Transmembrane</keyword>
<feature type="transmembrane region" description="Helical" evidence="1">
    <location>
        <begin position="284"/>
        <end position="301"/>
    </location>
</feature>
<feature type="transmembrane region" description="Helical" evidence="1">
    <location>
        <begin position="380"/>
        <end position="401"/>
    </location>
</feature>
<reference evidence="3 4" key="1">
    <citation type="submission" date="2018-06" db="EMBL/GenBank/DDBJ databases">
        <title>Actinomadura craniellae sp. nov. isolated from marine sponge Craniella sp.</title>
        <authorList>
            <person name="Li L."/>
            <person name="Xu Q.H."/>
            <person name="Lin H.W."/>
            <person name="Lu Y.H."/>
        </authorList>
    </citation>
    <scope>NUCLEOTIDE SEQUENCE [LARGE SCALE GENOMIC DNA]</scope>
    <source>
        <strain evidence="3 4">LHW63021</strain>
    </source>
</reference>
<feature type="transmembrane region" description="Helical" evidence="1">
    <location>
        <begin position="321"/>
        <end position="338"/>
    </location>
</feature>
<organism evidence="3 4">
    <name type="scientific">Actinomadura craniellae</name>
    <dbReference type="NCBI Taxonomy" id="2231787"/>
    <lineage>
        <taxon>Bacteria</taxon>
        <taxon>Bacillati</taxon>
        <taxon>Actinomycetota</taxon>
        <taxon>Actinomycetes</taxon>
        <taxon>Streptosporangiales</taxon>
        <taxon>Thermomonosporaceae</taxon>
        <taxon>Actinomadura</taxon>
    </lineage>
</organism>
<proteinExistence type="predicted"/>
<dbReference type="PANTHER" id="PTHR23028:SF131">
    <property type="entry name" value="BLR2367 PROTEIN"/>
    <property type="match status" value="1"/>
</dbReference>
<feature type="transmembrane region" description="Helical" evidence="1">
    <location>
        <begin position="96"/>
        <end position="118"/>
    </location>
</feature>
<keyword evidence="1" id="KW-1133">Transmembrane helix</keyword>
<accession>A0A365H456</accession>
<feature type="transmembrane region" description="Helical" evidence="1">
    <location>
        <begin position="350"/>
        <end position="368"/>
    </location>
</feature>
<dbReference type="InterPro" id="IPR050879">
    <property type="entry name" value="Acyltransferase_3"/>
</dbReference>
<keyword evidence="1" id="KW-0472">Membrane</keyword>
<gene>
    <name evidence="3" type="ORF">DPM19_16455</name>
</gene>
<dbReference type="Proteomes" id="UP000251891">
    <property type="component" value="Unassembled WGS sequence"/>
</dbReference>
<dbReference type="GO" id="GO:0000271">
    <property type="term" value="P:polysaccharide biosynthetic process"/>
    <property type="evidence" value="ECO:0007669"/>
    <property type="project" value="TreeGrafter"/>
</dbReference>
<keyword evidence="4" id="KW-1185">Reference proteome</keyword>
<feature type="transmembrane region" description="Helical" evidence="1">
    <location>
        <begin position="179"/>
        <end position="200"/>
    </location>
</feature>
<evidence type="ECO:0000313" key="4">
    <source>
        <dbReference type="Proteomes" id="UP000251891"/>
    </source>
</evidence>
<keyword evidence="3" id="KW-0012">Acyltransferase</keyword>
<dbReference type="InterPro" id="IPR002656">
    <property type="entry name" value="Acyl_transf_3_dom"/>
</dbReference>
<dbReference type="RefSeq" id="WP_111868567.1">
    <property type="nucleotide sequence ID" value="NZ_QLYX01000007.1"/>
</dbReference>
<dbReference type="Pfam" id="PF01757">
    <property type="entry name" value="Acyl_transf_3"/>
    <property type="match status" value="1"/>
</dbReference>
<feature type="transmembrane region" description="Helical" evidence="1">
    <location>
        <begin position="206"/>
        <end position="224"/>
    </location>
</feature>
<evidence type="ECO:0000256" key="1">
    <source>
        <dbReference type="SAM" id="Phobius"/>
    </source>
</evidence>
<name>A0A365H456_9ACTN</name>
<feature type="domain" description="Acyltransferase 3" evidence="2">
    <location>
        <begin position="23"/>
        <end position="398"/>
    </location>
</feature>
<evidence type="ECO:0000313" key="3">
    <source>
        <dbReference type="EMBL" id="RAY13895.1"/>
    </source>
</evidence>